<reference evidence="1" key="1">
    <citation type="journal article" date="2014" name="PLoS ONE">
        <title>Transcriptome-Based Identification of ABC Transporters in the Western Tarnished Plant Bug Lygus hesperus.</title>
        <authorList>
            <person name="Hull J.J."/>
            <person name="Chaney K."/>
            <person name="Geib S.M."/>
            <person name="Fabrick J.A."/>
            <person name="Brent C.S."/>
            <person name="Walsh D."/>
            <person name="Lavine L.C."/>
        </authorList>
    </citation>
    <scope>NUCLEOTIDE SEQUENCE</scope>
</reference>
<organism evidence="1">
    <name type="scientific">Lygus hesperus</name>
    <name type="common">Western plant bug</name>
    <dbReference type="NCBI Taxonomy" id="30085"/>
    <lineage>
        <taxon>Eukaryota</taxon>
        <taxon>Metazoa</taxon>
        <taxon>Ecdysozoa</taxon>
        <taxon>Arthropoda</taxon>
        <taxon>Hexapoda</taxon>
        <taxon>Insecta</taxon>
        <taxon>Pterygota</taxon>
        <taxon>Neoptera</taxon>
        <taxon>Paraneoptera</taxon>
        <taxon>Hemiptera</taxon>
        <taxon>Heteroptera</taxon>
        <taxon>Panheteroptera</taxon>
        <taxon>Cimicomorpha</taxon>
        <taxon>Miridae</taxon>
        <taxon>Mirini</taxon>
        <taxon>Lygus</taxon>
    </lineage>
</organism>
<feature type="non-terminal residue" evidence="1">
    <location>
        <position position="152"/>
    </location>
</feature>
<dbReference type="EMBL" id="GBHO01038213">
    <property type="protein sequence ID" value="JAG05391.1"/>
    <property type="molecule type" value="Transcribed_RNA"/>
</dbReference>
<gene>
    <name evidence="1" type="ORF">CM83_52916</name>
</gene>
<protein>
    <submittedName>
        <fullName evidence="1">Uncharacterized protein</fullName>
    </submittedName>
</protein>
<reference evidence="1" key="2">
    <citation type="submission" date="2014-07" db="EMBL/GenBank/DDBJ databases">
        <authorList>
            <person name="Hull J."/>
        </authorList>
    </citation>
    <scope>NUCLEOTIDE SEQUENCE</scope>
</reference>
<dbReference type="AlphaFoldDB" id="A0A0A9WDC5"/>
<accession>A0A0A9WDC5</accession>
<name>A0A0A9WDC5_LYGHE</name>
<evidence type="ECO:0000313" key="1">
    <source>
        <dbReference type="EMBL" id="JAG05391.1"/>
    </source>
</evidence>
<sequence length="152" mass="17431">MSNLYNLNNYHANAQMYTQQAVDNATQYLPGQTAYSNYPEYTHHHSHHNDCGCPQQCPAPCQPLRMVQTEKDFTCPPVRREIIRTTTPPPPCPPPKIVEIEREIVQPYVRREIVRTSTPPPPQCCPPPIQERFVIEPPCQPTQCVECQPRVV</sequence>
<proteinExistence type="predicted"/>